<reference evidence="3" key="1">
    <citation type="submission" date="2011-09" db="EMBL/GenBank/DDBJ databases">
        <title>The permanent draft genome of Mucilaginibacter paludis DSM 18603.</title>
        <authorList>
            <consortium name="US DOE Joint Genome Institute (JGI-PGF)"/>
            <person name="Lucas S."/>
            <person name="Han J."/>
            <person name="Lapidus A."/>
            <person name="Bruce D."/>
            <person name="Goodwin L."/>
            <person name="Pitluck S."/>
            <person name="Peters L."/>
            <person name="Kyrpides N."/>
            <person name="Mavromatis K."/>
            <person name="Ivanova N."/>
            <person name="Mikhailova N."/>
            <person name="Held B."/>
            <person name="Detter J.C."/>
            <person name="Tapia R."/>
            <person name="Han C."/>
            <person name="Land M."/>
            <person name="Hauser L."/>
            <person name="Markowitz V."/>
            <person name="Cheng J.-F."/>
            <person name="Hugenholtz P."/>
            <person name="Woyke T."/>
            <person name="Wu D."/>
            <person name="Tindall B."/>
            <person name="Brambilla E."/>
            <person name="Klenk H.-P."/>
            <person name="Eisen J.A."/>
        </authorList>
    </citation>
    <scope>NUCLEOTIDE SEQUENCE [LARGE SCALE GENOMIC DNA]</scope>
    <source>
        <strain evidence="3">DSM 18603</strain>
    </source>
</reference>
<feature type="region of interest" description="Disordered" evidence="1">
    <location>
        <begin position="151"/>
        <end position="182"/>
    </location>
</feature>
<sequence length="376" mass="41167">MEKQTLSPKMLRQRKVLLVLPLMVLPFLTMFFWALGGGKASSAEIKANTTKGFNMNLPDAVLKGNKDLNKLSYYDKAAADSVKLKEQMKSDPYYRQAADSAAAITIPGNAQPAWRTNIQPSKLAGGNNQTANEAQVYQKLAQLQTAINKPVTPVKTASTPPINDNSLNSNLQQDSQQKSEDPELKQMNGLLEKIMDIQHPDRVKEKADPQAKELESRRFKAIPAVIDGKQKITQGTVVRLKLLDTVTISGQLIPKGQLIYGSGQLYNQRLTMNIKIIRMGTMILPVDLTVFDMTDGLEGISVPEAVTGDAVKDGAVNSVEGMEFMSLDPSMGAQLAGAGVNVAKGLFSKKVKRIKAKLKDGHPLLLRDNKKLRESK</sequence>
<protein>
    <submittedName>
        <fullName evidence="3">Conjugative transposon TraM protein</fullName>
    </submittedName>
</protein>
<dbReference type="Pfam" id="PF12508">
    <property type="entry name" value="Transposon_TraM"/>
    <property type="match status" value="1"/>
</dbReference>
<feature type="compositionally biased region" description="Low complexity" evidence="1">
    <location>
        <begin position="163"/>
        <end position="176"/>
    </location>
</feature>
<name>H1YHH6_9SPHI</name>
<organism evidence="3 4">
    <name type="scientific">Mucilaginibacter paludis DSM 18603</name>
    <dbReference type="NCBI Taxonomy" id="714943"/>
    <lineage>
        <taxon>Bacteria</taxon>
        <taxon>Pseudomonadati</taxon>
        <taxon>Bacteroidota</taxon>
        <taxon>Sphingobacteriia</taxon>
        <taxon>Sphingobacteriales</taxon>
        <taxon>Sphingobacteriaceae</taxon>
        <taxon>Mucilaginibacter</taxon>
    </lineage>
</organism>
<evidence type="ECO:0000256" key="1">
    <source>
        <dbReference type="SAM" id="MobiDB-lite"/>
    </source>
</evidence>
<evidence type="ECO:0000313" key="3">
    <source>
        <dbReference type="EMBL" id="EHQ25510.1"/>
    </source>
</evidence>
<accession>H1YHH6</accession>
<dbReference type="HOGENOM" id="CLU_735320_0_0_10"/>
<dbReference type="eggNOG" id="ENOG502Z83K">
    <property type="taxonomic scope" value="Bacteria"/>
</dbReference>
<keyword evidence="4" id="KW-1185">Reference proteome</keyword>
<proteinExistence type="predicted"/>
<dbReference type="Proteomes" id="UP000002774">
    <property type="component" value="Chromosome"/>
</dbReference>
<dbReference type="STRING" id="714943.Mucpa_1348"/>
<dbReference type="AlphaFoldDB" id="H1YHH6"/>
<dbReference type="RefSeq" id="WP_008505280.1">
    <property type="nucleotide sequence ID" value="NZ_CM001403.1"/>
</dbReference>
<evidence type="ECO:0000313" key="4">
    <source>
        <dbReference type="Proteomes" id="UP000002774"/>
    </source>
</evidence>
<gene>
    <name evidence="3" type="ORF">Mucpa_1348</name>
</gene>
<dbReference type="InterPro" id="IPR055407">
    <property type="entry name" value="TraM_C"/>
</dbReference>
<feature type="domain" description="Conjugative transposon TraM C-terminal" evidence="2">
    <location>
        <begin position="222"/>
        <end position="367"/>
    </location>
</feature>
<dbReference type="OrthoDB" id="1453786at2"/>
<dbReference type="EMBL" id="CM001403">
    <property type="protein sequence ID" value="EHQ25510.1"/>
    <property type="molecule type" value="Genomic_DNA"/>
</dbReference>
<evidence type="ECO:0000259" key="2">
    <source>
        <dbReference type="Pfam" id="PF12508"/>
    </source>
</evidence>